<dbReference type="Gene3D" id="3.50.50.60">
    <property type="entry name" value="FAD/NAD(P)-binding domain"/>
    <property type="match status" value="1"/>
</dbReference>
<name>A0A1Q9GLQ3_9GAMM</name>
<reference evidence="3 4" key="1">
    <citation type="submission" date="2016-09" db="EMBL/GenBank/DDBJ databases">
        <title>Photobacterium proteolyticum sp. nov. a protease producing bacterium isolated from ocean sediments of Laizhou Bay.</title>
        <authorList>
            <person name="Li Y."/>
        </authorList>
    </citation>
    <scope>NUCLEOTIDE SEQUENCE [LARGE SCALE GENOMIC DNA]</scope>
    <source>
        <strain evidence="3 4">13-12</strain>
    </source>
</reference>
<dbReference type="Proteomes" id="UP000186905">
    <property type="component" value="Unassembled WGS sequence"/>
</dbReference>
<dbReference type="STRING" id="1903952.BIT28_22815"/>
<evidence type="ECO:0000313" key="4">
    <source>
        <dbReference type="Proteomes" id="UP000186905"/>
    </source>
</evidence>
<gene>
    <name evidence="3" type="ORF">BIT28_22815</name>
</gene>
<proteinExistence type="predicted"/>
<dbReference type="OrthoDB" id="9805337at2"/>
<evidence type="ECO:0000256" key="1">
    <source>
        <dbReference type="ARBA" id="ARBA00023002"/>
    </source>
</evidence>
<dbReference type="PANTHER" id="PTHR13847:SF287">
    <property type="entry name" value="FAD-DEPENDENT OXIDOREDUCTASE DOMAIN-CONTAINING PROTEIN 1"/>
    <property type="match status" value="1"/>
</dbReference>
<dbReference type="Gene3D" id="3.30.9.10">
    <property type="entry name" value="D-Amino Acid Oxidase, subunit A, domain 2"/>
    <property type="match status" value="1"/>
</dbReference>
<feature type="domain" description="FAD dependent oxidoreductase" evidence="2">
    <location>
        <begin position="5"/>
        <end position="343"/>
    </location>
</feature>
<accession>A0A1Q9GLQ3</accession>
<dbReference type="InterPro" id="IPR036188">
    <property type="entry name" value="FAD/NAD-bd_sf"/>
</dbReference>
<evidence type="ECO:0000259" key="2">
    <source>
        <dbReference type="Pfam" id="PF01266"/>
    </source>
</evidence>
<dbReference type="SUPFAM" id="SSF51905">
    <property type="entry name" value="FAD/NAD(P)-binding domain"/>
    <property type="match status" value="1"/>
</dbReference>
<dbReference type="PANTHER" id="PTHR13847">
    <property type="entry name" value="SARCOSINE DEHYDROGENASE-RELATED"/>
    <property type="match status" value="1"/>
</dbReference>
<protein>
    <submittedName>
        <fullName evidence="3">FAD-dependent oxidoreductase</fullName>
    </submittedName>
</protein>
<sequence length="371" mass="40260">MKPEYVIIGGGVVGCAVAYGLLKNGHQVTVLDGGDSAHRASRGNFGLVWLSCKGLDAPHYAAWTRRSVSMWRELADELEQLTGDTINLEQNGGYDFHFSEAEMQARVTQYQYLRQALGTDHPFEVWDQARLRQEEPQIGPDVVGAIYGAEDGHVNPLKLLRAYTKAIKILGGKVITQANVEHIEQQADGRFCATLLDGSTVNSDKIVLAAGLGAAKLGPQLGLKASVKPQKGQVLITEKLPPVINRPSGIIRQVNEGGIQIGDSKEDAGLDDQDTMAVTAAIAERAIAVYPFLANTRLIRSWGALRIISPDGLPIYQQSSSHPGAYIVSCHSGITLAAAHSYLLPHWLENTADSPDLELFSEDRFELSEAR</sequence>
<dbReference type="SUPFAM" id="SSF54373">
    <property type="entry name" value="FAD-linked reductases, C-terminal domain"/>
    <property type="match status" value="1"/>
</dbReference>
<dbReference type="InterPro" id="IPR006076">
    <property type="entry name" value="FAD-dep_OxRdtase"/>
</dbReference>
<dbReference type="EMBL" id="MJIL01000075">
    <property type="protein sequence ID" value="OLQ75471.1"/>
    <property type="molecule type" value="Genomic_DNA"/>
</dbReference>
<comment type="caution">
    <text evidence="3">The sequence shown here is derived from an EMBL/GenBank/DDBJ whole genome shotgun (WGS) entry which is preliminary data.</text>
</comment>
<dbReference type="GO" id="GO:0005737">
    <property type="term" value="C:cytoplasm"/>
    <property type="evidence" value="ECO:0007669"/>
    <property type="project" value="TreeGrafter"/>
</dbReference>
<organism evidence="3 4">
    <name type="scientific">Photobacterium proteolyticum</name>
    <dbReference type="NCBI Taxonomy" id="1903952"/>
    <lineage>
        <taxon>Bacteria</taxon>
        <taxon>Pseudomonadati</taxon>
        <taxon>Pseudomonadota</taxon>
        <taxon>Gammaproteobacteria</taxon>
        <taxon>Vibrionales</taxon>
        <taxon>Vibrionaceae</taxon>
        <taxon>Photobacterium</taxon>
    </lineage>
</organism>
<dbReference type="AlphaFoldDB" id="A0A1Q9GLQ3"/>
<dbReference type="Pfam" id="PF01266">
    <property type="entry name" value="DAO"/>
    <property type="match status" value="1"/>
</dbReference>
<dbReference type="PROSITE" id="PS51257">
    <property type="entry name" value="PROKAR_LIPOPROTEIN"/>
    <property type="match status" value="1"/>
</dbReference>
<dbReference type="RefSeq" id="WP_075764468.1">
    <property type="nucleotide sequence ID" value="NZ_MJIL01000075.1"/>
</dbReference>
<evidence type="ECO:0000313" key="3">
    <source>
        <dbReference type="EMBL" id="OLQ75471.1"/>
    </source>
</evidence>
<keyword evidence="1" id="KW-0560">Oxidoreductase</keyword>
<keyword evidence="4" id="KW-1185">Reference proteome</keyword>
<dbReference type="GO" id="GO:0016491">
    <property type="term" value="F:oxidoreductase activity"/>
    <property type="evidence" value="ECO:0007669"/>
    <property type="project" value="UniProtKB-KW"/>
</dbReference>